<keyword evidence="4" id="KW-0805">Transcription regulation</keyword>
<name>A0AAV5I3Y6_9ROSI</name>
<dbReference type="SUPFAM" id="SSF46689">
    <property type="entry name" value="Homeodomain-like"/>
    <property type="match status" value="1"/>
</dbReference>
<evidence type="ECO:0000256" key="2">
    <source>
        <dbReference type="ARBA" id="ARBA00022473"/>
    </source>
</evidence>
<dbReference type="NCBIfam" id="TIGR01557">
    <property type="entry name" value="myb_SHAQKYF"/>
    <property type="match status" value="1"/>
</dbReference>
<dbReference type="GO" id="GO:0000976">
    <property type="term" value="F:transcription cis-regulatory region binding"/>
    <property type="evidence" value="ECO:0007669"/>
    <property type="project" value="InterPro"/>
</dbReference>
<keyword evidence="6" id="KW-0539">Nucleus</keyword>
<accession>A0AAV5I3Y6</accession>
<comment type="caution">
    <text evidence="9">The sequence shown here is derived from an EMBL/GenBank/DDBJ whole genome shotgun (WGS) entry which is preliminary data.</text>
</comment>
<comment type="subcellular location">
    <subcellularLocation>
        <location evidence="1">Nucleus</location>
    </subcellularLocation>
</comment>
<evidence type="ECO:0000256" key="3">
    <source>
        <dbReference type="ARBA" id="ARBA00022782"/>
    </source>
</evidence>
<feature type="compositionally biased region" description="Low complexity" evidence="7">
    <location>
        <begin position="149"/>
        <end position="176"/>
    </location>
</feature>
<evidence type="ECO:0000256" key="6">
    <source>
        <dbReference type="ARBA" id="ARBA00023242"/>
    </source>
</evidence>
<dbReference type="PANTHER" id="PTHR31496:SF48">
    <property type="entry name" value="TRANSCRIPTION FACTOR KAN2-RELATED"/>
    <property type="match status" value="1"/>
</dbReference>
<dbReference type="GO" id="GO:0006355">
    <property type="term" value="P:regulation of DNA-templated transcription"/>
    <property type="evidence" value="ECO:0007669"/>
    <property type="project" value="InterPro"/>
</dbReference>
<reference evidence="9 10" key="1">
    <citation type="journal article" date="2021" name="Commun. Biol.">
        <title>The genome of Shorea leprosula (Dipterocarpaceae) highlights the ecological relevance of drought in aseasonal tropical rainforests.</title>
        <authorList>
            <person name="Ng K.K.S."/>
            <person name="Kobayashi M.J."/>
            <person name="Fawcett J.A."/>
            <person name="Hatakeyama M."/>
            <person name="Paape T."/>
            <person name="Ng C.H."/>
            <person name="Ang C.C."/>
            <person name="Tnah L.H."/>
            <person name="Lee C.T."/>
            <person name="Nishiyama T."/>
            <person name="Sese J."/>
            <person name="O'Brien M.J."/>
            <person name="Copetti D."/>
            <person name="Mohd Noor M.I."/>
            <person name="Ong R.C."/>
            <person name="Putra M."/>
            <person name="Sireger I.Z."/>
            <person name="Indrioko S."/>
            <person name="Kosugi Y."/>
            <person name="Izuno A."/>
            <person name="Isagi Y."/>
            <person name="Lee S.L."/>
            <person name="Shimizu K.K."/>
        </authorList>
    </citation>
    <scope>NUCLEOTIDE SEQUENCE [LARGE SCALE GENOMIC DNA]</scope>
    <source>
        <strain evidence="9">214</strain>
    </source>
</reference>
<evidence type="ECO:0000256" key="7">
    <source>
        <dbReference type="SAM" id="MobiDB-lite"/>
    </source>
</evidence>
<evidence type="ECO:0000256" key="5">
    <source>
        <dbReference type="ARBA" id="ARBA00023163"/>
    </source>
</evidence>
<feature type="region of interest" description="Disordered" evidence="7">
    <location>
        <begin position="254"/>
        <end position="378"/>
    </location>
</feature>
<evidence type="ECO:0000313" key="9">
    <source>
        <dbReference type="EMBL" id="GKU95808.1"/>
    </source>
</evidence>
<proteinExistence type="predicted"/>
<feature type="compositionally biased region" description="Polar residues" evidence="7">
    <location>
        <begin position="255"/>
        <end position="275"/>
    </location>
</feature>
<gene>
    <name evidence="9" type="ORF">SLEP1_g9124</name>
</gene>
<feature type="compositionally biased region" description="Basic and acidic residues" evidence="7">
    <location>
        <begin position="338"/>
        <end position="353"/>
    </location>
</feature>
<dbReference type="InterPro" id="IPR044847">
    <property type="entry name" value="KAN_fam"/>
</dbReference>
<feature type="region of interest" description="Disordered" evidence="7">
    <location>
        <begin position="1"/>
        <end position="30"/>
    </location>
</feature>
<protein>
    <recommendedName>
        <fullName evidence="8">Myb-like domain-containing protein</fullName>
    </recommendedName>
</protein>
<dbReference type="AlphaFoldDB" id="A0AAV5I3Y6"/>
<dbReference type="FunFam" id="1.10.10.60:FF:000002">
    <property type="entry name" value="Myb family transcription factor"/>
    <property type="match status" value="1"/>
</dbReference>
<feature type="compositionally biased region" description="Polar residues" evidence="7">
    <location>
        <begin position="10"/>
        <end position="22"/>
    </location>
</feature>
<evidence type="ECO:0000259" key="8">
    <source>
        <dbReference type="Pfam" id="PF00249"/>
    </source>
</evidence>
<dbReference type="EMBL" id="BPVZ01000009">
    <property type="protein sequence ID" value="GKU95808.1"/>
    <property type="molecule type" value="Genomic_DNA"/>
</dbReference>
<dbReference type="Proteomes" id="UP001054252">
    <property type="component" value="Unassembled WGS sequence"/>
</dbReference>
<dbReference type="GO" id="GO:0005634">
    <property type="term" value="C:nucleus"/>
    <property type="evidence" value="ECO:0007669"/>
    <property type="project" value="UniProtKB-SubCell"/>
</dbReference>
<keyword evidence="2" id="KW-0217">Developmental protein</keyword>
<dbReference type="InterPro" id="IPR001005">
    <property type="entry name" value="SANT/Myb"/>
</dbReference>
<keyword evidence="10" id="KW-1185">Reference proteome</keyword>
<dbReference type="InterPro" id="IPR009057">
    <property type="entry name" value="Homeodomain-like_sf"/>
</dbReference>
<dbReference type="GO" id="GO:0010158">
    <property type="term" value="P:abaxial cell fate specification"/>
    <property type="evidence" value="ECO:0007669"/>
    <property type="project" value="InterPro"/>
</dbReference>
<evidence type="ECO:0000256" key="1">
    <source>
        <dbReference type="ARBA" id="ARBA00004123"/>
    </source>
</evidence>
<feature type="domain" description="Myb-like" evidence="8">
    <location>
        <begin position="197"/>
        <end position="248"/>
    </location>
</feature>
<keyword evidence="3" id="KW-0221">Differentiation</keyword>
<sequence length="378" mass="42528">MELFPAQPDLSLQISPPNSKPASTWRRPGTEENMDLGFWRRALDSRNSMSSMAKPDTCFELSLSNPRVSESNSNHLHLFQNSNPNCNGNLFHSYHQNHYSSTLHQHPVLYQHQQHHHHHQQGSLGPELGFLRPIRGIPVYQNPPPPTAFPFAQQPLDSPSSLGSTNNSNTSSNLSPFQMRSRFMSRFPAKRSMRAPRMRWTTTLHARFVHAVELLGGHERATPKSVLELMDVKDLTLAHVKSHLQMYRTVKTTDKSAASSVSGQSDAFENGSSGDTSEDLMFDIQNPRRSELSSVQQGRPNVHHQEKDQYHGLWSNSSSREAWLHGKPKDSGGNLPSLEKDMDPKCLSHERISDVSSPNLSVTSPKKPNLEFTLGRSH</sequence>
<organism evidence="9 10">
    <name type="scientific">Rubroshorea leprosula</name>
    <dbReference type="NCBI Taxonomy" id="152421"/>
    <lineage>
        <taxon>Eukaryota</taxon>
        <taxon>Viridiplantae</taxon>
        <taxon>Streptophyta</taxon>
        <taxon>Embryophyta</taxon>
        <taxon>Tracheophyta</taxon>
        <taxon>Spermatophyta</taxon>
        <taxon>Magnoliopsida</taxon>
        <taxon>eudicotyledons</taxon>
        <taxon>Gunneridae</taxon>
        <taxon>Pentapetalae</taxon>
        <taxon>rosids</taxon>
        <taxon>malvids</taxon>
        <taxon>Malvales</taxon>
        <taxon>Dipterocarpaceae</taxon>
        <taxon>Rubroshorea</taxon>
    </lineage>
</organism>
<evidence type="ECO:0000313" key="10">
    <source>
        <dbReference type="Proteomes" id="UP001054252"/>
    </source>
</evidence>
<dbReference type="PANTHER" id="PTHR31496">
    <property type="entry name" value="TRANSCRIPTION FACTOR KAN2-RELATED"/>
    <property type="match status" value="1"/>
</dbReference>
<feature type="compositionally biased region" description="Polar residues" evidence="7">
    <location>
        <begin position="354"/>
        <end position="366"/>
    </location>
</feature>
<keyword evidence="5" id="KW-0804">Transcription</keyword>
<feature type="region of interest" description="Disordered" evidence="7">
    <location>
        <begin position="142"/>
        <end position="177"/>
    </location>
</feature>
<dbReference type="InterPro" id="IPR006447">
    <property type="entry name" value="Myb_dom_plants"/>
</dbReference>
<evidence type="ECO:0000256" key="4">
    <source>
        <dbReference type="ARBA" id="ARBA00023015"/>
    </source>
</evidence>
<dbReference type="Pfam" id="PF00249">
    <property type="entry name" value="Myb_DNA-binding"/>
    <property type="match status" value="1"/>
</dbReference>
<dbReference type="Gene3D" id="1.10.10.60">
    <property type="entry name" value="Homeodomain-like"/>
    <property type="match status" value="1"/>
</dbReference>